<organism evidence="3 4">
    <name type="scientific">Variovorax guangxiensis</name>
    <dbReference type="NCBI Taxonomy" id="1775474"/>
    <lineage>
        <taxon>Bacteria</taxon>
        <taxon>Pseudomonadati</taxon>
        <taxon>Pseudomonadota</taxon>
        <taxon>Betaproteobacteria</taxon>
        <taxon>Burkholderiales</taxon>
        <taxon>Comamonadaceae</taxon>
        <taxon>Variovorax</taxon>
    </lineage>
</organism>
<dbReference type="AlphaFoldDB" id="A0A3S0ZIZ6"/>
<comment type="similarity">
    <text evidence="1">Belongs to the UPF0065 (bug) family.</text>
</comment>
<comment type="caution">
    <text evidence="3">The sequence shown here is derived from an EMBL/GenBank/DDBJ whole genome shotgun (WGS) entry which is preliminary data.</text>
</comment>
<reference evidence="3 4" key="1">
    <citation type="submission" date="2018-12" db="EMBL/GenBank/DDBJ databases">
        <title>The genome sequences of Variovorax guangxiensis DSM 27352.</title>
        <authorList>
            <person name="Gao J."/>
            <person name="Sun J."/>
        </authorList>
    </citation>
    <scope>NUCLEOTIDE SEQUENCE [LARGE SCALE GENOMIC DNA]</scope>
    <source>
        <strain evidence="3 4">DSM 27352</strain>
    </source>
</reference>
<keyword evidence="2" id="KW-0732">Signal</keyword>
<dbReference type="InterPro" id="IPR005064">
    <property type="entry name" value="BUG"/>
</dbReference>
<sequence length="321" mass="33639">MNASRRQLLAMGALLPFAGATRVYANPGHLRILVPYAPGGAADTLARALAERLSSSGGSAALVDNRPGGGTVIATQAALQAPADGQTLLLIGASFLVQPRLLVKAPYDALKDFDPVILCASNAHLLAVHPSVPVGSLRDFIAWARANTGKGAYASFGRGSSGHLGFELLKKKAGFDMLHVPYKGGAPALQALVGGEVSAMLTDLPQALPFVRSGKLKALAVGSVQRDMSLPEVPTFPEAGVLGFESESWFGLTVRRATAKEQVRELNASAASALAAPELVKSMNTIGLRVVGGEPQAFRSYLEREDARLKEALRLAQIEPE</sequence>
<dbReference type="RefSeq" id="WP_126025343.1">
    <property type="nucleotide sequence ID" value="NZ_RXFT01000019.1"/>
</dbReference>
<evidence type="ECO:0000313" key="4">
    <source>
        <dbReference type="Proteomes" id="UP000281118"/>
    </source>
</evidence>
<accession>A0A3S0ZIZ6</accession>
<proteinExistence type="inferred from homology"/>
<name>A0A3S0ZIZ6_9BURK</name>
<dbReference type="OrthoDB" id="8682861at2"/>
<evidence type="ECO:0000256" key="1">
    <source>
        <dbReference type="ARBA" id="ARBA00006987"/>
    </source>
</evidence>
<dbReference type="InterPro" id="IPR042100">
    <property type="entry name" value="Bug_dom1"/>
</dbReference>
<dbReference type="PIRSF" id="PIRSF017082">
    <property type="entry name" value="YflP"/>
    <property type="match status" value="1"/>
</dbReference>
<dbReference type="EMBL" id="RXFT01000019">
    <property type="protein sequence ID" value="RUR71261.1"/>
    <property type="molecule type" value="Genomic_DNA"/>
</dbReference>
<dbReference type="PANTHER" id="PTHR42928">
    <property type="entry name" value="TRICARBOXYLATE-BINDING PROTEIN"/>
    <property type="match status" value="1"/>
</dbReference>
<evidence type="ECO:0000313" key="3">
    <source>
        <dbReference type="EMBL" id="RUR71261.1"/>
    </source>
</evidence>
<dbReference type="Gene3D" id="3.40.190.10">
    <property type="entry name" value="Periplasmic binding protein-like II"/>
    <property type="match status" value="1"/>
</dbReference>
<dbReference type="Gene3D" id="3.40.190.150">
    <property type="entry name" value="Bordetella uptake gene, domain 1"/>
    <property type="match status" value="1"/>
</dbReference>
<dbReference type="PANTHER" id="PTHR42928:SF5">
    <property type="entry name" value="BLR1237 PROTEIN"/>
    <property type="match status" value="1"/>
</dbReference>
<dbReference type="CDD" id="cd07012">
    <property type="entry name" value="PBP2_Bug_TTT"/>
    <property type="match status" value="1"/>
</dbReference>
<dbReference type="Pfam" id="PF03401">
    <property type="entry name" value="TctC"/>
    <property type="match status" value="1"/>
</dbReference>
<dbReference type="SUPFAM" id="SSF53850">
    <property type="entry name" value="Periplasmic binding protein-like II"/>
    <property type="match status" value="1"/>
</dbReference>
<feature type="signal peptide" evidence="2">
    <location>
        <begin position="1"/>
        <end position="25"/>
    </location>
</feature>
<dbReference type="Proteomes" id="UP000281118">
    <property type="component" value="Unassembled WGS sequence"/>
</dbReference>
<protein>
    <submittedName>
        <fullName evidence="3">Tripartite tricarboxylate transporter substrate binding protein</fullName>
    </submittedName>
</protein>
<gene>
    <name evidence="3" type="ORF">EJP67_29875</name>
</gene>
<evidence type="ECO:0000256" key="2">
    <source>
        <dbReference type="SAM" id="SignalP"/>
    </source>
</evidence>
<feature type="chain" id="PRO_5018691046" evidence="2">
    <location>
        <begin position="26"/>
        <end position="321"/>
    </location>
</feature>